<sequence length="70" mass="7225">MKPLRGAHIRSARVLAAGLSAALLTGMLFPSVAVATDEVLSVDTAEVVAVPGAGADAEDWEIPGEDREPR</sequence>
<evidence type="ECO:0000313" key="2">
    <source>
        <dbReference type="EMBL" id="QIM17054.1"/>
    </source>
</evidence>
<dbReference type="KEGG" id="lins:G7067_12595"/>
<feature type="chain" id="PRO_5026212721" evidence="1">
    <location>
        <begin position="36"/>
        <end position="70"/>
    </location>
</feature>
<keyword evidence="1" id="KW-0732">Signal</keyword>
<gene>
    <name evidence="2" type="ORF">G7067_12595</name>
</gene>
<reference evidence="2 3" key="1">
    <citation type="submission" date="2020-03" db="EMBL/GenBank/DDBJ databases">
        <title>Leucobacter sp. nov., isolated from beetles.</title>
        <authorList>
            <person name="Hyun D.-W."/>
            <person name="Bae J.-W."/>
        </authorList>
    </citation>
    <scope>NUCLEOTIDE SEQUENCE [LARGE SCALE GENOMIC DNA]</scope>
    <source>
        <strain evidence="2 3">HDW9B</strain>
    </source>
</reference>
<dbReference type="Proteomes" id="UP000501387">
    <property type="component" value="Chromosome"/>
</dbReference>
<feature type="signal peptide" evidence="1">
    <location>
        <begin position="1"/>
        <end position="35"/>
    </location>
</feature>
<evidence type="ECO:0000313" key="3">
    <source>
        <dbReference type="Proteomes" id="UP000501387"/>
    </source>
</evidence>
<proteinExistence type="predicted"/>
<evidence type="ECO:0000256" key="1">
    <source>
        <dbReference type="SAM" id="SignalP"/>
    </source>
</evidence>
<accession>A0A6G8FL23</accession>
<protein>
    <submittedName>
        <fullName evidence="2">Uncharacterized protein</fullName>
    </submittedName>
</protein>
<dbReference type="RefSeq" id="WP_166324984.1">
    <property type="nucleotide sequence ID" value="NZ_CP049934.1"/>
</dbReference>
<keyword evidence="3" id="KW-1185">Reference proteome</keyword>
<dbReference type="EMBL" id="CP049934">
    <property type="protein sequence ID" value="QIM17054.1"/>
    <property type="molecule type" value="Genomic_DNA"/>
</dbReference>
<dbReference type="AlphaFoldDB" id="A0A6G8FL23"/>
<name>A0A6G8FL23_9MICO</name>
<organism evidence="2 3">
    <name type="scientific">Leucobacter insecticola</name>
    <dbReference type="NCBI Taxonomy" id="2714934"/>
    <lineage>
        <taxon>Bacteria</taxon>
        <taxon>Bacillati</taxon>
        <taxon>Actinomycetota</taxon>
        <taxon>Actinomycetes</taxon>
        <taxon>Micrococcales</taxon>
        <taxon>Microbacteriaceae</taxon>
        <taxon>Leucobacter</taxon>
    </lineage>
</organism>